<dbReference type="Proteomes" id="UP000001191">
    <property type="component" value="Plasmid pNPUN01"/>
</dbReference>
<feature type="signal peptide" evidence="3">
    <location>
        <begin position="1"/>
        <end position="21"/>
    </location>
</feature>
<dbReference type="SUPFAM" id="SSF50998">
    <property type="entry name" value="Quinoprotein alcohol dehydrogenase-like"/>
    <property type="match status" value="1"/>
</dbReference>
<accession>B2JAS8</accession>
<dbReference type="EMBL" id="CP001038">
    <property type="protein sequence ID" value="ACC85032.1"/>
    <property type="molecule type" value="Genomic_DNA"/>
</dbReference>
<evidence type="ECO:0000256" key="3">
    <source>
        <dbReference type="SAM" id="SignalP"/>
    </source>
</evidence>
<dbReference type="PROSITE" id="PS51257">
    <property type="entry name" value="PROKAR_LIPOPROTEIN"/>
    <property type="match status" value="1"/>
</dbReference>
<dbReference type="Pfam" id="PF12770">
    <property type="entry name" value="CHAT"/>
    <property type="match status" value="1"/>
</dbReference>
<feature type="repeat" description="WD" evidence="1">
    <location>
        <begin position="166"/>
        <end position="198"/>
    </location>
</feature>
<dbReference type="InterPro" id="IPR015943">
    <property type="entry name" value="WD40/YVTN_repeat-like_dom_sf"/>
</dbReference>
<dbReference type="InterPro" id="IPR019734">
    <property type="entry name" value="TPR_rpt"/>
</dbReference>
<feature type="repeat" description="TPR" evidence="2">
    <location>
        <begin position="506"/>
        <end position="539"/>
    </location>
</feature>
<dbReference type="Pfam" id="PF13181">
    <property type="entry name" value="TPR_8"/>
    <property type="match status" value="1"/>
</dbReference>
<evidence type="ECO:0000313" key="5">
    <source>
        <dbReference type="EMBL" id="ACC85032.1"/>
    </source>
</evidence>
<dbReference type="Gene3D" id="2.130.10.10">
    <property type="entry name" value="YVTN repeat-like/Quinoprotein amine dehydrogenase"/>
    <property type="match status" value="3"/>
</dbReference>
<feature type="repeat" description="WD" evidence="1">
    <location>
        <begin position="294"/>
        <end position="326"/>
    </location>
</feature>
<dbReference type="PROSITE" id="PS50082">
    <property type="entry name" value="WD_REPEATS_2"/>
    <property type="match status" value="4"/>
</dbReference>
<dbReference type="CDD" id="cd00200">
    <property type="entry name" value="WD40"/>
    <property type="match status" value="1"/>
</dbReference>
<keyword evidence="2" id="KW-0802">TPR repeat</keyword>
<dbReference type="SUPFAM" id="SSF48452">
    <property type="entry name" value="TPR-like"/>
    <property type="match status" value="2"/>
</dbReference>
<feature type="domain" description="CHAT" evidence="4">
    <location>
        <begin position="883"/>
        <end position="1168"/>
    </location>
</feature>
<name>B2JAS8_NOSP7</name>
<keyword evidence="5" id="KW-0614">Plasmid</keyword>
<protein>
    <submittedName>
        <fullName evidence="5">WD-40 repeat protein</fullName>
    </submittedName>
</protein>
<evidence type="ECO:0000256" key="1">
    <source>
        <dbReference type="PROSITE-ProRule" id="PRU00221"/>
    </source>
</evidence>
<sequence>MTFTKFACGCILLLISACLFIPNRQLIVTASTIFKDIAQASGASKYSPIELNPYASTVENASFSPDGRFIITGFDNGTARIWDKSGNLITELKAGENKVKSAFFSPNSKFIVTSSNRTKIWDTSGKKLVELKGYNPSISPDCKFIVTTFLGATLWDTSGKLLVEFKEDKDNPVMSASFSPDSKLIITALRNGIVRVWDTNGKLITEFTADRNLLKSAVFSPNGKLIFTTSFGTSRVWDILGKLLAELKGRHLSIQSANFSPDSKLIVTTSLNNSDFFNRNAQVWDTSGKEIAELKGHEGDVTGANFSPDGKRIVTVSNDGTARIWDTNGKMLLTLKGHQGNVSKASFSPDGQLVITASDDGTSRLWDANAKQLATLNLGEKIAISPKAEADRLRDLQFYSPNCALAFDPWQKALKLYQQISDKENQAVILEKLGNAHYCIGYYTSAIQSYTQATAIAQKFNYPQLQANNLSNLGNVYNTLADYETAINKYNEALKLLPKDNSPSKAKILQGRGNSYNSQSKYREAIQDYLQALAIDEVIKNTSGVAENKVNLASIYLASGDTNKATQYYKEALDIKPMEALSGLGNVYWTLGEINKAIDLYQQSLAKAQQQENKEGEGNALNSLGFTLYKSDRLTEAEQYLRPAIAIWENLRIVLDDGNKISIFEKQTRTYRLLQEVLIAQNKITEALEVSESGRARAFIELLSKRLSPNQTEQLKVPVLNTEQMKQVAKNENATLVQYSIITDEFKVGGKLQTQDSELYIWVIKPTGEIKFYPIDLKPLWQQQNTSLRNKVDQTRQSIVKDVSLTSRSNNITLTPGDRVKLNDDEPDWEAWQVVSVDIKNGKITIRLPSWEAEKPAIERPIIDVVKKIGINSFVANAKNLQLQELYQLLIQPIADILPKEETARVIFIPQDALFLVPFPALQDSSGQYLIDKHTILTAPSIQILESTHKLRQKVPGSAKDILIVGNPTMPKVSKNPRESPQQLGALPGSEKEALAIASFWKTQALIGNQATKKAVLQKLPLAKIIHLATHGLLDDIRGLGSSIVFAPEGQDNGLLTAEDILKLYTALQGSTLSAELVVLSACDTGQGRLTGDGVIGLSRSIIAAGVPSVIVSLWSIPDAPTAELMTEFYENFRKNPDKATALRQAMLTTKKKHPNPVEWAAFTLIGESE</sequence>
<dbReference type="PROSITE" id="PS50294">
    <property type="entry name" value="WD_REPEATS_REGION"/>
    <property type="match status" value="4"/>
</dbReference>
<gene>
    <name evidence="5" type="ordered locus">Npun_AF169</name>
</gene>
<reference evidence="6" key="1">
    <citation type="submission" date="2008-04" db="EMBL/GenBank/DDBJ databases">
        <title>Complete sequence of plasmid 1 of Nostoc punctiforme ATCC 29133.</title>
        <authorList>
            <consortium name="US DOE Joint Genome Institute"/>
            <person name="Copeland A."/>
            <person name="Lucas S."/>
            <person name="Lapidus A."/>
            <person name="Glavina del Rio T."/>
            <person name="Dalin E."/>
            <person name="Tice H."/>
            <person name="Pitluck S."/>
            <person name="Chain P."/>
            <person name="Malfatti S."/>
            <person name="Shin M."/>
            <person name="Vergez L."/>
            <person name="Schmutz J."/>
            <person name="Larimer F."/>
            <person name="Land M."/>
            <person name="Hauser L."/>
            <person name="Kyrpides N."/>
            <person name="Kim E."/>
            <person name="Meeks J.C."/>
            <person name="Elhai J."/>
            <person name="Campbell E.L."/>
            <person name="Thiel T."/>
            <person name="Longmire J."/>
            <person name="Potts M."/>
            <person name="Atlas R."/>
        </authorList>
    </citation>
    <scope>NUCLEOTIDE SEQUENCE [LARGE SCALE GENOMIC DNA]</scope>
    <source>
        <strain evidence="6">ATCC 29133 / PCC 73102</strain>
        <plasmid evidence="6">Plasmid pNPUN01</plasmid>
    </source>
</reference>
<dbReference type="Gene3D" id="1.25.40.10">
    <property type="entry name" value="Tetratricopeptide repeat domain"/>
    <property type="match status" value="3"/>
</dbReference>
<keyword evidence="3" id="KW-0732">Signal</keyword>
<feature type="repeat" description="TPR" evidence="2">
    <location>
        <begin position="467"/>
        <end position="500"/>
    </location>
</feature>
<keyword evidence="1" id="KW-0853">WD repeat</keyword>
<evidence type="ECO:0000313" key="6">
    <source>
        <dbReference type="Proteomes" id="UP000001191"/>
    </source>
</evidence>
<proteinExistence type="predicted"/>
<dbReference type="SMART" id="SM00028">
    <property type="entry name" value="TPR"/>
    <property type="match status" value="6"/>
</dbReference>
<dbReference type="PROSITE" id="PS50005">
    <property type="entry name" value="TPR"/>
    <property type="match status" value="3"/>
</dbReference>
<dbReference type="PhylomeDB" id="B2JAS8"/>
<feature type="chain" id="PRO_5002779201" evidence="3">
    <location>
        <begin position="22"/>
        <end position="1170"/>
    </location>
</feature>
<dbReference type="PROSITE" id="PS50293">
    <property type="entry name" value="TPR_REGION"/>
    <property type="match status" value="2"/>
</dbReference>
<dbReference type="InterPro" id="IPR001680">
    <property type="entry name" value="WD40_rpt"/>
</dbReference>
<evidence type="ECO:0000259" key="4">
    <source>
        <dbReference type="Pfam" id="PF12770"/>
    </source>
</evidence>
<feature type="repeat" description="WD" evidence="1">
    <location>
        <begin position="335"/>
        <end position="376"/>
    </location>
</feature>
<dbReference type="InterPro" id="IPR011047">
    <property type="entry name" value="Quinoprotein_ADH-like_sf"/>
</dbReference>
<geneLocation type="plasmid" evidence="5 6">
    <name>pNPUN01</name>
</geneLocation>
<dbReference type="SMART" id="SM00320">
    <property type="entry name" value="WD40"/>
    <property type="match status" value="7"/>
</dbReference>
<dbReference type="InterPro" id="IPR024983">
    <property type="entry name" value="CHAT_dom"/>
</dbReference>
<dbReference type="EnsemblBacteria" id="ACC85032">
    <property type="protein sequence ID" value="ACC85032"/>
    <property type="gene ID" value="Npun_AF169"/>
</dbReference>
<organism evidence="5 6">
    <name type="scientific">Nostoc punctiforme (strain ATCC 29133 / PCC 73102)</name>
    <dbReference type="NCBI Taxonomy" id="63737"/>
    <lineage>
        <taxon>Bacteria</taxon>
        <taxon>Bacillati</taxon>
        <taxon>Cyanobacteriota</taxon>
        <taxon>Cyanophyceae</taxon>
        <taxon>Nostocales</taxon>
        <taxon>Nostocaceae</taxon>
        <taxon>Nostoc</taxon>
    </lineage>
</organism>
<dbReference type="Pfam" id="PF13424">
    <property type="entry name" value="TPR_12"/>
    <property type="match status" value="2"/>
</dbReference>
<dbReference type="KEGG" id="npu:Npun_AF169"/>
<dbReference type="OrthoDB" id="443153at2"/>
<dbReference type="RefSeq" id="WP_012413049.1">
    <property type="nucleotide sequence ID" value="NC_010631.1"/>
</dbReference>
<evidence type="ECO:0000256" key="2">
    <source>
        <dbReference type="PROSITE-ProRule" id="PRU00339"/>
    </source>
</evidence>
<keyword evidence="6" id="KW-1185">Reference proteome</keyword>
<dbReference type="AlphaFoldDB" id="B2JAS8"/>
<dbReference type="HOGENOM" id="CLU_274145_0_0_3"/>
<dbReference type="Pfam" id="PF00400">
    <property type="entry name" value="WD40"/>
    <property type="match status" value="5"/>
</dbReference>
<dbReference type="PANTHER" id="PTHR10098:SF108">
    <property type="entry name" value="TETRATRICOPEPTIDE REPEAT PROTEIN 28"/>
    <property type="match status" value="1"/>
</dbReference>
<feature type="repeat" description="WD" evidence="1">
    <location>
        <begin position="51"/>
        <end position="83"/>
    </location>
</feature>
<dbReference type="PANTHER" id="PTHR10098">
    <property type="entry name" value="RAPSYN-RELATED"/>
    <property type="match status" value="1"/>
</dbReference>
<dbReference type="InterPro" id="IPR011990">
    <property type="entry name" value="TPR-like_helical_dom_sf"/>
</dbReference>
<feature type="repeat" description="TPR" evidence="2">
    <location>
        <begin position="546"/>
        <end position="579"/>
    </location>
</feature>